<dbReference type="AlphaFoldDB" id="A0A915HMJ1"/>
<evidence type="ECO:0000256" key="1">
    <source>
        <dbReference type="ARBA" id="ARBA00008455"/>
    </source>
</evidence>
<dbReference type="Pfam" id="PF00112">
    <property type="entry name" value="Peptidase_C1"/>
    <property type="match status" value="1"/>
</dbReference>
<reference evidence="4" key="1">
    <citation type="submission" date="2022-11" db="UniProtKB">
        <authorList>
            <consortium name="WormBaseParasite"/>
        </authorList>
    </citation>
    <scope>IDENTIFICATION</scope>
</reference>
<dbReference type="InterPro" id="IPR013201">
    <property type="entry name" value="Prot_inhib_I29"/>
</dbReference>
<dbReference type="Proteomes" id="UP000887565">
    <property type="component" value="Unplaced"/>
</dbReference>
<dbReference type="SMART" id="SM00848">
    <property type="entry name" value="Inhibitor_I29"/>
    <property type="match status" value="1"/>
</dbReference>
<name>A0A915HMJ1_ROMCU</name>
<dbReference type="OMA" id="YIDAGHE"/>
<keyword evidence="3" id="KW-1185">Reference proteome</keyword>
<sequence length="296" mass="33078">MLPLLVQTQIVHRSANSLYACELDNTSNSTRSKRGIGPLIQMPGPMSGGLHLPDFPKPLINSPNIGHGPNIGPQAGILNSPIKGPNSMRNQFNAFKKRFNRQYGPNDDPSKRFQLFKANIEDIKVIQDERVSTYDAQFDVTKFADTNFDDFRNIYTGARKPYDSTARKVTSTTKQPKCQKLQWTSRNIFPKIRDQLECGSCYAMSIADLIAAQNKIESNNFDDKQIEQLSPQYIMDCINPPKAYKCNGGRPVDILNQLALCREGQPQSCMLPSESCYPYKGKNGTCSSTCSAEHVV</sequence>
<dbReference type="WBParaSite" id="nRc.2.0.1.t02899-RA">
    <property type="protein sequence ID" value="nRc.2.0.1.t02899-RA"/>
    <property type="gene ID" value="nRc.2.0.1.g02899"/>
</dbReference>
<dbReference type="GO" id="GO:0006508">
    <property type="term" value="P:proteolysis"/>
    <property type="evidence" value="ECO:0007669"/>
    <property type="project" value="InterPro"/>
</dbReference>
<evidence type="ECO:0000313" key="3">
    <source>
        <dbReference type="Proteomes" id="UP000887565"/>
    </source>
</evidence>
<dbReference type="GO" id="GO:0008234">
    <property type="term" value="F:cysteine-type peptidase activity"/>
    <property type="evidence" value="ECO:0007669"/>
    <property type="project" value="InterPro"/>
</dbReference>
<dbReference type="Gene3D" id="3.90.70.10">
    <property type="entry name" value="Cysteine proteinases"/>
    <property type="match status" value="1"/>
</dbReference>
<dbReference type="PANTHER" id="PTHR12411">
    <property type="entry name" value="CYSTEINE PROTEASE FAMILY C1-RELATED"/>
    <property type="match status" value="1"/>
</dbReference>
<comment type="similarity">
    <text evidence="1">Belongs to the peptidase C1 family.</text>
</comment>
<feature type="domain" description="Cathepsin propeptide inhibitor" evidence="2">
    <location>
        <begin position="92"/>
        <end position="151"/>
    </location>
</feature>
<proteinExistence type="inferred from homology"/>
<accession>A0A915HMJ1</accession>
<organism evidence="3 4">
    <name type="scientific">Romanomermis culicivorax</name>
    <name type="common">Nematode worm</name>
    <dbReference type="NCBI Taxonomy" id="13658"/>
    <lineage>
        <taxon>Eukaryota</taxon>
        <taxon>Metazoa</taxon>
        <taxon>Ecdysozoa</taxon>
        <taxon>Nematoda</taxon>
        <taxon>Enoplea</taxon>
        <taxon>Dorylaimia</taxon>
        <taxon>Mermithida</taxon>
        <taxon>Mermithoidea</taxon>
        <taxon>Mermithidae</taxon>
        <taxon>Romanomermis</taxon>
    </lineage>
</organism>
<evidence type="ECO:0000313" key="4">
    <source>
        <dbReference type="WBParaSite" id="nRc.2.0.1.t02899-RA"/>
    </source>
</evidence>
<dbReference type="InterPro" id="IPR038765">
    <property type="entry name" value="Papain-like_cys_pep_sf"/>
</dbReference>
<dbReference type="InterPro" id="IPR013128">
    <property type="entry name" value="Peptidase_C1A"/>
</dbReference>
<dbReference type="SUPFAM" id="SSF54001">
    <property type="entry name" value="Cysteine proteinases"/>
    <property type="match status" value="1"/>
</dbReference>
<dbReference type="Pfam" id="PF08246">
    <property type="entry name" value="Inhibitor_I29"/>
    <property type="match status" value="1"/>
</dbReference>
<protein>
    <submittedName>
        <fullName evidence="4">Cathepsin propeptide inhibitor domain-containing protein</fullName>
    </submittedName>
</protein>
<dbReference type="InterPro" id="IPR000668">
    <property type="entry name" value="Peptidase_C1A_C"/>
</dbReference>
<evidence type="ECO:0000259" key="2">
    <source>
        <dbReference type="SMART" id="SM00848"/>
    </source>
</evidence>